<sequence length="85" mass="9019">MAERTVQVNLRAGLQARPAAQFVQEANRFSSDVFLDKDGKSVNAKSIMGVMSLVIPKGATVTLRASGSDAEQAVERLAVLVGSEE</sequence>
<evidence type="ECO:0000259" key="1">
    <source>
        <dbReference type="PROSITE" id="PS51350"/>
    </source>
</evidence>
<proteinExistence type="predicted"/>
<dbReference type="Gene3D" id="3.30.1340.10">
    <property type="entry name" value="HPr-like"/>
    <property type="match status" value="1"/>
</dbReference>
<dbReference type="NCBIfam" id="NF010354">
    <property type="entry name" value="PRK13782.1"/>
    <property type="match status" value="1"/>
</dbReference>
<accession>A0A117SXL8</accession>
<dbReference type="PRINTS" id="PR00107">
    <property type="entry name" value="PHOSPHOCPHPR"/>
</dbReference>
<feature type="domain" description="HPr" evidence="1">
    <location>
        <begin position="1"/>
        <end position="85"/>
    </location>
</feature>
<dbReference type="PANTHER" id="PTHR33705">
    <property type="entry name" value="PHOSPHOCARRIER PROTEIN HPR"/>
    <property type="match status" value="1"/>
</dbReference>
<gene>
    <name evidence="2" type="ORF">ATW55_03110</name>
</gene>
<dbReference type="AlphaFoldDB" id="A0A117SXL8"/>
<protein>
    <submittedName>
        <fullName evidence="2">Phosphocarrier protein Chr</fullName>
    </submittedName>
</protein>
<comment type="caution">
    <text evidence="2">The sequence shown here is derived from an EMBL/GenBank/DDBJ whole genome shotgun (WGS) entry which is preliminary data.</text>
</comment>
<evidence type="ECO:0000313" key="3">
    <source>
        <dbReference type="Proteomes" id="UP000053557"/>
    </source>
</evidence>
<dbReference type="SUPFAM" id="SSF55594">
    <property type="entry name" value="HPr-like"/>
    <property type="match status" value="1"/>
</dbReference>
<dbReference type="RefSeq" id="WP_067717297.1">
    <property type="nucleotide sequence ID" value="NZ_LPVJ01000051.1"/>
</dbReference>
<dbReference type="CDD" id="cd00367">
    <property type="entry name" value="PTS-HPr_like"/>
    <property type="match status" value="1"/>
</dbReference>
<reference evidence="2 3" key="1">
    <citation type="submission" date="2015-12" db="EMBL/GenBank/DDBJ databases">
        <title>Draft genome sequence of Acidibacillus ferrooxidans ITV001, isolated from a chalcopyrite acid mine drainage site in Brazil.</title>
        <authorList>
            <person name="Dall'Agnol H."/>
            <person name="Nancucheo I."/>
            <person name="Johnson B."/>
            <person name="Oliveira R."/>
            <person name="Leite L."/>
            <person name="Pylro V."/>
            <person name="Nunes G.L."/>
            <person name="Tzotzos G."/>
            <person name="Fernandes G.R."/>
            <person name="Dutra J."/>
            <person name="Orellana S.C."/>
            <person name="Oliveira G."/>
        </authorList>
    </citation>
    <scope>NUCLEOTIDE SEQUENCE [LARGE SCALE GENOMIC DNA]</scope>
    <source>
        <strain evidence="3">ITV01</strain>
    </source>
</reference>
<organism evidence="2 3">
    <name type="scientific">Ferroacidibacillus organovorans</name>
    <dbReference type="NCBI Taxonomy" id="1765683"/>
    <lineage>
        <taxon>Bacteria</taxon>
        <taxon>Bacillati</taxon>
        <taxon>Bacillota</taxon>
        <taxon>Bacilli</taxon>
        <taxon>Bacillales</taxon>
        <taxon>Alicyclobacillaceae</taxon>
        <taxon>Ferroacidibacillus</taxon>
    </lineage>
</organism>
<dbReference type="NCBIfam" id="TIGR01003">
    <property type="entry name" value="PTS_HPr_family"/>
    <property type="match status" value="1"/>
</dbReference>
<dbReference type="Pfam" id="PF00381">
    <property type="entry name" value="PTS-HPr"/>
    <property type="match status" value="1"/>
</dbReference>
<dbReference type="PANTHER" id="PTHR33705:SF5">
    <property type="entry name" value="HPR-LIKE PROTEIN CRH"/>
    <property type="match status" value="1"/>
</dbReference>
<dbReference type="InterPro" id="IPR050399">
    <property type="entry name" value="HPr"/>
</dbReference>
<dbReference type="OrthoDB" id="9809047at2"/>
<dbReference type="Proteomes" id="UP000053557">
    <property type="component" value="Unassembled WGS sequence"/>
</dbReference>
<dbReference type="InterPro" id="IPR000032">
    <property type="entry name" value="HPr-like"/>
</dbReference>
<keyword evidence="3" id="KW-1185">Reference proteome</keyword>
<evidence type="ECO:0000313" key="2">
    <source>
        <dbReference type="EMBL" id="KUO95463.1"/>
    </source>
</evidence>
<name>A0A117SXL8_9BACL</name>
<dbReference type="PROSITE" id="PS51350">
    <property type="entry name" value="PTS_HPR_DOM"/>
    <property type="match status" value="1"/>
</dbReference>
<dbReference type="InterPro" id="IPR035895">
    <property type="entry name" value="HPr-like_sf"/>
</dbReference>
<dbReference type="EMBL" id="LPVJ01000051">
    <property type="protein sequence ID" value="KUO95463.1"/>
    <property type="molecule type" value="Genomic_DNA"/>
</dbReference>